<gene>
    <name evidence="1" type="ORF">HLPR_06950</name>
</gene>
<name>A0AAU9EK61_9FIRM</name>
<keyword evidence="2" id="KW-1185">Reference proteome</keyword>
<evidence type="ECO:0000313" key="1">
    <source>
        <dbReference type="EMBL" id="BEP28364.1"/>
    </source>
</evidence>
<dbReference type="EMBL" id="AP028654">
    <property type="protein sequence ID" value="BEP28364.1"/>
    <property type="molecule type" value="Genomic_DNA"/>
</dbReference>
<protein>
    <submittedName>
        <fullName evidence="1">Uncharacterized protein</fullName>
    </submittedName>
</protein>
<proteinExistence type="predicted"/>
<sequence>MFNTYKILTNEIHDNFNVNISLCKIIGRRWSFVYEAGNFTYGNNHIIIDENYGLIVECSSDISDKIKEYISK</sequence>
<dbReference type="KEGG" id="hprf:HLPR_06950"/>
<evidence type="ECO:0000313" key="2">
    <source>
        <dbReference type="Proteomes" id="UP001321786"/>
    </source>
</evidence>
<dbReference type="AlphaFoldDB" id="A0AAU9EK61"/>
<dbReference type="Proteomes" id="UP001321786">
    <property type="component" value="Chromosome"/>
</dbReference>
<organism evidence="1 2">
    <name type="scientific">Helicovermis profundi</name>
    <dbReference type="NCBI Taxonomy" id="3065157"/>
    <lineage>
        <taxon>Bacteria</taxon>
        <taxon>Bacillati</taxon>
        <taxon>Bacillota</taxon>
        <taxon>Clostridia</taxon>
        <taxon>Helicovermis</taxon>
    </lineage>
</organism>
<accession>A0AAU9EK61</accession>
<reference evidence="1 2" key="1">
    <citation type="submission" date="2023-08" db="EMBL/GenBank/DDBJ databases">
        <title>Helicovermis profunda gen. nov., sp. nov., a novel mesophilic, fermentative bacterium within the Bacillota from a deep-sea hydrothermal vent chimney.</title>
        <authorList>
            <person name="Miyazaki U."/>
            <person name="Mizutani D."/>
            <person name="Hashimoto Y."/>
            <person name="Tame A."/>
            <person name="Sawayama S."/>
            <person name="Miyazaki J."/>
            <person name="Takai K."/>
            <person name="Nakagawa S."/>
        </authorList>
    </citation>
    <scope>NUCLEOTIDE SEQUENCE [LARGE SCALE GENOMIC DNA]</scope>
    <source>
        <strain evidence="1 2">S502</strain>
    </source>
</reference>
<dbReference type="RefSeq" id="WP_338536689.1">
    <property type="nucleotide sequence ID" value="NZ_AP028654.1"/>
</dbReference>